<sequence length="177" mass="19882">MPHGKDSKEVSLISNQQNFGISARDCDYQEPHNKEGGGRWRIRGWNGGLSMRTVFGCAWMLDGATKDCVYTLTLASRSKGFCATMNRFGWSPSRFARPFWEKNTSFNEYRIDSQNREPRSKRVRGLELGLRQQRTIGSSKCLWGFSFHVGQKLTSRLTVAAGGPPANVPATNLGFNQ</sequence>
<protein>
    <submittedName>
        <fullName evidence="1">Uncharacterized protein</fullName>
    </submittedName>
</protein>
<evidence type="ECO:0000313" key="1">
    <source>
        <dbReference type="EMBL" id="MED6171175.1"/>
    </source>
</evidence>
<accession>A0ABU6VEN1</accession>
<keyword evidence="2" id="KW-1185">Reference proteome</keyword>
<gene>
    <name evidence="1" type="ORF">PIB30_038323</name>
</gene>
<evidence type="ECO:0000313" key="2">
    <source>
        <dbReference type="Proteomes" id="UP001341840"/>
    </source>
</evidence>
<proteinExistence type="predicted"/>
<dbReference type="EMBL" id="JASCZI010151232">
    <property type="protein sequence ID" value="MED6171175.1"/>
    <property type="molecule type" value="Genomic_DNA"/>
</dbReference>
<comment type="caution">
    <text evidence="1">The sequence shown here is derived from an EMBL/GenBank/DDBJ whole genome shotgun (WGS) entry which is preliminary data.</text>
</comment>
<dbReference type="Proteomes" id="UP001341840">
    <property type="component" value="Unassembled WGS sequence"/>
</dbReference>
<name>A0ABU6VEN1_9FABA</name>
<reference evidence="1 2" key="1">
    <citation type="journal article" date="2023" name="Plants (Basel)">
        <title>Bridging the Gap: Combining Genomics and Transcriptomics Approaches to Understand Stylosanthes scabra, an Orphan Legume from the Brazilian Caatinga.</title>
        <authorList>
            <person name="Ferreira-Neto J.R.C."/>
            <person name="da Silva M.D."/>
            <person name="Binneck E."/>
            <person name="de Melo N.F."/>
            <person name="da Silva R.H."/>
            <person name="de Melo A.L.T.M."/>
            <person name="Pandolfi V."/>
            <person name="Bustamante F.O."/>
            <person name="Brasileiro-Vidal A.C."/>
            <person name="Benko-Iseppon A.M."/>
        </authorList>
    </citation>
    <scope>NUCLEOTIDE SEQUENCE [LARGE SCALE GENOMIC DNA]</scope>
    <source>
        <tissue evidence="1">Leaves</tissue>
    </source>
</reference>
<organism evidence="1 2">
    <name type="scientific">Stylosanthes scabra</name>
    <dbReference type="NCBI Taxonomy" id="79078"/>
    <lineage>
        <taxon>Eukaryota</taxon>
        <taxon>Viridiplantae</taxon>
        <taxon>Streptophyta</taxon>
        <taxon>Embryophyta</taxon>
        <taxon>Tracheophyta</taxon>
        <taxon>Spermatophyta</taxon>
        <taxon>Magnoliopsida</taxon>
        <taxon>eudicotyledons</taxon>
        <taxon>Gunneridae</taxon>
        <taxon>Pentapetalae</taxon>
        <taxon>rosids</taxon>
        <taxon>fabids</taxon>
        <taxon>Fabales</taxon>
        <taxon>Fabaceae</taxon>
        <taxon>Papilionoideae</taxon>
        <taxon>50 kb inversion clade</taxon>
        <taxon>dalbergioids sensu lato</taxon>
        <taxon>Dalbergieae</taxon>
        <taxon>Pterocarpus clade</taxon>
        <taxon>Stylosanthes</taxon>
    </lineage>
</organism>